<dbReference type="Gene3D" id="3.30.830.10">
    <property type="entry name" value="Metalloenzyme, LuxS/M16 peptidase-like"/>
    <property type="match status" value="2"/>
</dbReference>
<accession>A0A502F8C7</accession>
<dbReference type="Proteomes" id="UP000319486">
    <property type="component" value="Unassembled WGS sequence"/>
</dbReference>
<feature type="domain" description="Peptidase M16 N-terminal" evidence="3">
    <location>
        <begin position="42"/>
        <end position="163"/>
    </location>
</feature>
<reference evidence="5 6" key="1">
    <citation type="journal article" date="2019" name="Environ. Microbiol.">
        <title>Species interactions and distinct microbial communities in high Arctic permafrost affected cryosols are associated with the CH4 and CO2 gas fluxes.</title>
        <authorList>
            <person name="Altshuler I."/>
            <person name="Hamel J."/>
            <person name="Turney S."/>
            <person name="Magnuson E."/>
            <person name="Levesque R."/>
            <person name="Greer C."/>
            <person name="Whyte L.G."/>
        </authorList>
    </citation>
    <scope>NUCLEOTIDE SEQUENCE [LARGE SCALE GENOMIC DNA]</scope>
    <source>
        <strain evidence="5 6">S13Y</strain>
    </source>
</reference>
<comment type="similarity">
    <text evidence="1">Belongs to the peptidase M16 family.</text>
</comment>
<evidence type="ECO:0000313" key="6">
    <source>
        <dbReference type="Proteomes" id="UP000319486"/>
    </source>
</evidence>
<evidence type="ECO:0000313" key="5">
    <source>
        <dbReference type="EMBL" id="TPG05466.1"/>
    </source>
</evidence>
<evidence type="ECO:0000259" key="3">
    <source>
        <dbReference type="Pfam" id="PF00675"/>
    </source>
</evidence>
<comment type="caution">
    <text evidence="5">The sequence shown here is derived from an EMBL/GenBank/DDBJ whole genome shotgun (WGS) entry which is preliminary data.</text>
</comment>
<evidence type="ECO:0000256" key="2">
    <source>
        <dbReference type="SAM" id="SignalP"/>
    </source>
</evidence>
<dbReference type="AlphaFoldDB" id="A0A502F8C7"/>
<dbReference type="InterPro" id="IPR007863">
    <property type="entry name" value="Peptidase_M16_C"/>
</dbReference>
<feature type="chain" id="PRO_5030107337" evidence="2">
    <location>
        <begin position="22"/>
        <end position="464"/>
    </location>
</feature>
<keyword evidence="6" id="KW-1185">Reference proteome</keyword>
<feature type="signal peptide" evidence="2">
    <location>
        <begin position="1"/>
        <end position="21"/>
    </location>
</feature>
<name>A0A502F8C7_9GAMM</name>
<dbReference type="RefSeq" id="WP_140654613.1">
    <property type="nucleotide sequence ID" value="NZ_RCZB01000007.1"/>
</dbReference>
<sequence length="464" mass="50086">MRASGLSVLVAGLCLAFAAHAADTDTWKLPVTVKKLDNGLTVVVSEDHSSPTVGISMVYHVGMRLEPQNRTGFAHLFEHLMFEGTPDAPKGTFERVIQGGGGVFNGSTRADYTNYIASAPSSALAPILWMEADRMKSLDFSAKNLANQQNVVKEEIRVNVKNQPYGLFYWTDLNRLAFDKWANNHDGYGSFKDLDHASIADVKTFHDTFYQPANAVLGIAGDVTPEQAFALAQKYFGSLPARALPPRPDVAEPLNTKPRHGEQTDALAKVPALAIGWKMPARGSKDQVPMMVLSQLLVGDDASRFYQGLVKGRELLLNINGGVNFPLGDGSDYAGPTLLGLFALYKPNATPEQVLAAINEEIGKVASDGVDDATLTRVKTKMLSDWYGGLESFLGRADTLAKLQTLWGDANVANRMPGWIEAVSSDDIKRVARAYLTDANRSVIVRRPVAAAAAPAPAAKTSAK</sequence>
<dbReference type="Pfam" id="PF00675">
    <property type="entry name" value="Peptidase_M16"/>
    <property type="match status" value="1"/>
</dbReference>
<protein>
    <submittedName>
        <fullName evidence="5">Insulinase family protein</fullName>
    </submittedName>
</protein>
<dbReference type="SUPFAM" id="SSF63411">
    <property type="entry name" value="LuxS/MPP-like metallohydrolase"/>
    <property type="match status" value="2"/>
</dbReference>
<dbReference type="OrthoDB" id="9811314at2"/>
<dbReference type="InterPro" id="IPR050361">
    <property type="entry name" value="MPP/UQCRC_Complex"/>
</dbReference>
<organism evidence="5 6">
    <name type="scientific">Rhodanobacter glycinis</name>
    <dbReference type="NCBI Taxonomy" id="582702"/>
    <lineage>
        <taxon>Bacteria</taxon>
        <taxon>Pseudomonadati</taxon>
        <taxon>Pseudomonadota</taxon>
        <taxon>Gammaproteobacteria</taxon>
        <taxon>Lysobacterales</taxon>
        <taxon>Rhodanobacteraceae</taxon>
        <taxon>Rhodanobacter</taxon>
    </lineage>
</organism>
<feature type="domain" description="Peptidase M16 C-terminal" evidence="4">
    <location>
        <begin position="198"/>
        <end position="381"/>
    </location>
</feature>
<dbReference type="Pfam" id="PF05193">
    <property type="entry name" value="Peptidase_M16_C"/>
    <property type="match status" value="1"/>
</dbReference>
<gene>
    <name evidence="5" type="ORF">EAH88_16065</name>
</gene>
<dbReference type="GO" id="GO:0046872">
    <property type="term" value="F:metal ion binding"/>
    <property type="evidence" value="ECO:0007669"/>
    <property type="project" value="InterPro"/>
</dbReference>
<dbReference type="InterPro" id="IPR011765">
    <property type="entry name" value="Pept_M16_N"/>
</dbReference>
<evidence type="ECO:0000256" key="1">
    <source>
        <dbReference type="ARBA" id="ARBA00007261"/>
    </source>
</evidence>
<evidence type="ECO:0000259" key="4">
    <source>
        <dbReference type="Pfam" id="PF05193"/>
    </source>
</evidence>
<proteinExistence type="inferred from homology"/>
<dbReference type="InterPro" id="IPR011249">
    <property type="entry name" value="Metalloenz_LuxS/M16"/>
</dbReference>
<keyword evidence="2" id="KW-0732">Signal</keyword>
<dbReference type="PANTHER" id="PTHR11851:SF49">
    <property type="entry name" value="MITOCHONDRIAL-PROCESSING PEPTIDASE SUBUNIT ALPHA"/>
    <property type="match status" value="1"/>
</dbReference>
<dbReference type="PANTHER" id="PTHR11851">
    <property type="entry name" value="METALLOPROTEASE"/>
    <property type="match status" value="1"/>
</dbReference>
<dbReference type="EMBL" id="RCZO01000010">
    <property type="protein sequence ID" value="TPG05466.1"/>
    <property type="molecule type" value="Genomic_DNA"/>
</dbReference>